<organism evidence="2 3">
    <name type="scientific">Tilletiopsis washingtonensis</name>
    <dbReference type="NCBI Taxonomy" id="58919"/>
    <lineage>
        <taxon>Eukaryota</taxon>
        <taxon>Fungi</taxon>
        <taxon>Dikarya</taxon>
        <taxon>Basidiomycota</taxon>
        <taxon>Ustilaginomycotina</taxon>
        <taxon>Exobasidiomycetes</taxon>
        <taxon>Entylomatales</taxon>
        <taxon>Entylomatales incertae sedis</taxon>
        <taxon>Tilletiopsis</taxon>
    </lineage>
</organism>
<dbReference type="Proteomes" id="UP000245946">
    <property type="component" value="Unassembled WGS sequence"/>
</dbReference>
<reference evidence="2 3" key="1">
    <citation type="journal article" date="2018" name="Mol. Biol. Evol.">
        <title>Broad Genomic Sampling Reveals a Smut Pathogenic Ancestry of the Fungal Clade Ustilaginomycotina.</title>
        <authorList>
            <person name="Kijpornyongpan T."/>
            <person name="Mondo S.J."/>
            <person name="Barry K."/>
            <person name="Sandor L."/>
            <person name="Lee J."/>
            <person name="Lipzen A."/>
            <person name="Pangilinan J."/>
            <person name="LaButti K."/>
            <person name="Hainaut M."/>
            <person name="Henrissat B."/>
            <person name="Grigoriev I.V."/>
            <person name="Spatafora J.W."/>
            <person name="Aime M.C."/>
        </authorList>
    </citation>
    <scope>NUCLEOTIDE SEQUENCE [LARGE SCALE GENOMIC DNA]</scope>
    <source>
        <strain evidence="2 3">MCA 4186</strain>
    </source>
</reference>
<sequence length="83" mass="9685">KRYTQSQKDVMALYRRGLRAIRSKPEATRPNFHAYLRHAFRHPSMGGGVRARDFSAIDYLMRRGTRMMEDVFESRGVKDIGLP</sequence>
<proteinExistence type="predicted"/>
<evidence type="ECO:0000259" key="1">
    <source>
        <dbReference type="Pfam" id="PF05347"/>
    </source>
</evidence>
<feature type="domain" description="Complex 1 LYR protein" evidence="1">
    <location>
        <begin position="9"/>
        <end position="66"/>
    </location>
</feature>
<gene>
    <name evidence="2" type="ORF">FA09DRAFT_288958</name>
</gene>
<dbReference type="EMBL" id="KZ819305">
    <property type="protein sequence ID" value="PWN95286.1"/>
    <property type="molecule type" value="Genomic_DNA"/>
</dbReference>
<protein>
    <recommendedName>
        <fullName evidence="1">Complex 1 LYR protein domain-containing protein</fullName>
    </recommendedName>
</protein>
<dbReference type="STRING" id="58919.A0A316Z1Q0"/>
<dbReference type="OrthoDB" id="273010at2759"/>
<dbReference type="Pfam" id="PF05347">
    <property type="entry name" value="Complex1_LYR"/>
    <property type="match status" value="1"/>
</dbReference>
<keyword evidence="3" id="KW-1185">Reference proteome</keyword>
<name>A0A316Z1Q0_9BASI</name>
<dbReference type="RefSeq" id="XP_025595565.1">
    <property type="nucleotide sequence ID" value="XM_025739938.1"/>
</dbReference>
<evidence type="ECO:0000313" key="3">
    <source>
        <dbReference type="Proteomes" id="UP000245946"/>
    </source>
</evidence>
<feature type="non-terminal residue" evidence="2">
    <location>
        <position position="1"/>
    </location>
</feature>
<dbReference type="InterPro" id="IPR008011">
    <property type="entry name" value="Complex1_LYR_dom"/>
</dbReference>
<dbReference type="AlphaFoldDB" id="A0A316Z1Q0"/>
<feature type="non-terminal residue" evidence="2">
    <location>
        <position position="83"/>
    </location>
</feature>
<accession>A0A316Z1Q0</accession>
<dbReference type="GeneID" id="37267484"/>
<evidence type="ECO:0000313" key="2">
    <source>
        <dbReference type="EMBL" id="PWN95286.1"/>
    </source>
</evidence>